<evidence type="ECO:0000256" key="6">
    <source>
        <dbReference type="ARBA" id="ARBA00022618"/>
    </source>
</evidence>
<dbReference type="Gene3D" id="3.40.1190.10">
    <property type="entry name" value="Mur-like, catalytic domain"/>
    <property type="match status" value="1"/>
</dbReference>
<dbReference type="SUPFAM" id="SSF53623">
    <property type="entry name" value="MurD-like peptide ligases, catalytic domain"/>
    <property type="match status" value="1"/>
</dbReference>
<evidence type="ECO:0000313" key="19">
    <source>
        <dbReference type="Proteomes" id="UP000176723"/>
    </source>
</evidence>
<evidence type="ECO:0000256" key="2">
    <source>
        <dbReference type="ARBA" id="ARBA00004752"/>
    </source>
</evidence>
<keyword evidence="10" id="KW-0573">Peptidoglycan synthesis</keyword>
<evidence type="ECO:0000313" key="18">
    <source>
        <dbReference type="EMBL" id="OGY22025.1"/>
    </source>
</evidence>
<dbReference type="AlphaFoldDB" id="A0A1G1W2Y0"/>
<proteinExistence type="predicted"/>
<evidence type="ECO:0000256" key="11">
    <source>
        <dbReference type="ARBA" id="ARBA00023306"/>
    </source>
</evidence>
<dbReference type="InterPro" id="IPR036565">
    <property type="entry name" value="Mur-like_cat_sf"/>
</dbReference>
<comment type="catalytic activity">
    <reaction evidence="13">
        <text>UDP-N-acetyl-alpha-D-muramate + L-alanine + ATP = UDP-N-acetyl-alpha-D-muramoyl-L-alanine + ADP + phosphate + H(+)</text>
        <dbReference type="Rhea" id="RHEA:23372"/>
        <dbReference type="ChEBI" id="CHEBI:15378"/>
        <dbReference type="ChEBI" id="CHEBI:30616"/>
        <dbReference type="ChEBI" id="CHEBI:43474"/>
        <dbReference type="ChEBI" id="CHEBI:57972"/>
        <dbReference type="ChEBI" id="CHEBI:70757"/>
        <dbReference type="ChEBI" id="CHEBI:83898"/>
        <dbReference type="ChEBI" id="CHEBI:456216"/>
        <dbReference type="EC" id="6.3.2.8"/>
    </reaction>
</comment>
<dbReference type="Gene3D" id="3.40.50.720">
    <property type="entry name" value="NAD(P)-binding Rossmann-like Domain"/>
    <property type="match status" value="1"/>
</dbReference>
<dbReference type="Gene3D" id="3.90.190.20">
    <property type="entry name" value="Mur ligase, C-terminal domain"/>
    <property type="match status" value="1"/>
</dbReference>
<dbReference type="STRING" id="1797593.A3A65_03205"/>
<dbReference type="NCBIfam" id="TIGR01082">
    <property type="entry name" value="murC"/>
    <property type="match status" value="1"/>
</dbReference>
<keyword evidence="9" id="KW-0133">Cell shape</keyword>
<dbReference type="InterPro" id="IPR005758">
    <property type="entry name" value="UDP-N-AcMur_Ala_ligase_MurC"/>
</dbReference>
<feature type="domain" description="Mur ligase N-terminal catalytic" evidence="15">
    <location>
        <begin position="8"/>
        <end position="107"/>
    </location>
</feature>
<evidence type="ECO:0000256" key="5">
    <source>
        <dbReference type="ARBA" id="ARBA00022598"/>
    </source>
</evidence>
<evidence type="ECO:0000256" key="4">
    <source>
        <dbReference type="ARBA" id="ARBA00022490"/>
    </source>
</evidence>
<evidence type="ECO:0000256" key="12">
    <source>
        <dbReference type="ARBA" id="ARBA00023316"/>
    </source>
</evidence>
<dbReference type="EC" id="6.3.2.8" evidence="3 14"/>
<keyword evidence="5 18" id="KW-0436">Ligase</keyword>
<dbReference type="GO" id="GO:0051301">
    <property type="term" value="P:cell division"/>
    <property type="evidence" value="ECO:0007669"/>
    <property type="project" value="UniProtKB-KW"/>
</dbReference>
<dbReference type="SUPFAM" id="SSF53244">
    <property type="entry name" value="MurD-like peptide ligases, peptide-binding domain"/>
    <property type="match status" value="1"/>
</dbReference>
<keyword evidence="4" id="KW-0963">Cytoplasm</keyword>
<dbReference type="GO" id="GO:0005524">
    <property type="term" value="F:ATP binding"/>
    <property type="evidence" value="ECO:0007669"/>
    <property type="project" value="UniProtKB-KW"/>
</dbReference>
<dbReference type="InterPro" id="IPR013221">
    <property type="entry name" value="Mur_ligase_cen"/>
</dbReference>
<dbReference type="Pfam" id="PF01225">
    <property type="entry name" value="Mur_ligase"/>
    <property type="match status" value="1"/>
</dbReference>
<evidence type="ECO:0000256" key="14">
    <source>
        <dbReference type="NCBIfam" id="TIGR01082"/>
    </source>
</evidence>
<dbReference type="InterPro" id="IPR004101">
    <property type="entry name" value="Mur_ligase_C"/>
</dbReference>
<evidence type="ECO:0000259" key="17">
    <source>
        <dbReference type="Pfam" id="PF08245"/>
    </source>
</evidence>
<evidence type="ECO:0000256" key="7">
    <source>
        <dbReference type="ARBA" id="ARBA00022741"/>
    </source>
</evidence>
<dbReference type="Pfam" id="PF02875">
    <property type="entry name" value="Mur_ligase_C"/>
    <property type="match status" value="1"/>
</dbReference>
<dbReference type="Pfam" id="PF08245">
    <property type="entry name" value="Mur_ligase_M"/>
    <property type="match status" value="1"/>
</dbReference>
<dbReference type="PANTHER" id="PTHR43445:SF3">
    <property type="entry name" value="UDP-N-ACETYLMURAMATE--L-ALANINE LIGASE"/>
    <property type="match status" value="1"/>
</dbReference>
<protein>
    <recommendedName>
        <fullName evidence="3 14">UDP-N-acetylmuramate--L-alanine ligase</fullName>
        <ecNumber evidence="3 14">6.3.2.8</ecNumber>
    </recommendedName>
</protein>
<gene>
    <name evidence="18" type="ORF">A3A65_03205</name>
</gene>
<dbReference type="SUPFAM" id="SSF51984">
    <property type="entry name" value="MurCD N-terminal domain"/>
    <property type="match status" value="1"/>
</dbReference>
<dbReference type="PANTHER" id="PTHR43445">
    <property type="entry name" value="UDP-N-ACETYLMURAMATE--L-ALANINE LIGASE-RELATED"/>
    <property type="match status" value="1"/>
</dbReference>
<organism evidence="18 19">
    <name type="scientific">Candidatus Chisholmbacteria bacterium RIFCSPLOWO2_01_FULL_49_14</name>
    <dbReference type="NCBI Taxonomy" id="1797593"/>
    <lineage>
        <taxon>Bacteria</taxon>
        <taxon>Candidatus Chisholmiibacteriota</taxon>
    </lineage>
</organism>
<dbReference type="InterPro" id="IPR000713">
    <property type="entry name" value="Mur_ligase_N"/>
</dbReference>
<dbReference type="GO" id="GO:0008763">
    <property type="term" value="F:UDP-N-acetylmuramate-L-alanine ligase activity"/>
    <property type="evidence" value="ECO:0007669"/>
    <property type="project" value="UniProtKB-UniRule"/>
</dbReference>
<dbReference type="EMBL" id="MHCL01000007">
    <property type="protein sequence ID" value="OGY22025.1"/>
    <property type="molecule type" value="Genomic_DNA"/>
</dbReference>
<feature type="domain" description="Mur ligase C-terminal" evidence="16">
    <location>
        <begin position="326"/>
        <end position="456"/>
    </location>
</feature>
<accession>A0A1G1W2Y0</accession>
<reference evidence="18 19" key="1">
    <citation type="journal article" date="2016" name="Nat. Commun.">
        <title>Thousands of microbial genomes shed light on interconnected biogeochemical processes in an aquifer system.</title>
        <authorList>
            <person name="Anantharaman K."/>
            <person name="Brown C.T."/>
            <person name="Hug L.A."/>
            <person name="Sharon I."/>
            <person name="Castelle C.J."/>
            <person name="Probst A.J."/>
            <person name="Thomas B.C."/>
            <person name="Singh A."/>
            <person name="Wilkins M.J."/>
            <person name="Karaoz U."/>
            <person name="Brodie E.L."/>
            <person name="Williams K.H."/>
            <person name="Hubbard S.S."/>
            <person name="Banfield J.F."/>
        </authorList>
    </citation>
    <scope>NUCLEOTIDE SEQUENCE [LARGE SCALE GENOMIC DNA]</scope>
</reference>
<keyword evidence="8" id="KW-0067">ATP-binding</keyword>
<feature type="domain" description="Mur ligase central" evidence="17">
    <location>
        <begin position="114"/>
        <end position="304"/>
    </location>
</feature>
<keyword evidence="11" id="KW-0131">Cell cycle</keyword>
<evidence type="ECO:0000256" key="13">
    <source>
        <dbReference type="ARBA" id="ARBA00047833"/>
    </source>
</evidence>
<comment type="pathway">
    <text evidence="2">Cell wall biogenesis; peptidoglycan biosynthesis.</text>
</comment>
<sequence length="469" mass="51331">MILNHLKHLHFSGIKGVGMTALALYAQDRGCLVTGSDVPEAFVSQEILVKRKIPLSLGFDASQVAEKTQALIYSGAFPENPQIDKARSLNIPALSYGQALGDLTQDKRVVATSGVGGKSTTAAMIAAILEEAKLHPSFVVGVGNIPDLGVPGKYSAQGKIAVVEADEYAADPQHDATAKFLYLNPELIVITNIEYDHPDVYANLDETLIAYEKFVQKLTDNGILLVNLDNPNIQTLLTRVSQSLRDRVVSYGFSPQAQWQIGQFRQLQGKTQFEISIKGVRLGMELSLPGRFNALNATASIAAATHLGVSQSRSIDALKKFSGTQRRFQRLGSVNGVEVWDDYAHHPSQILSTLTAAKSWFGNKRFIAVFQPHTYSRTKALFSDFAKALSLAEQTVITDIYASAREKRDDSISGELLARETKQYNRNTAFVTRRALLSYLKDSTKPGDVVMSLGAGDIYQAMNDFVSQK</sequence>
<dbReference type="UniPathway" id="UPA00219"/>
<evidence type="ECO:0000256" key="10">
    <source>
        <dbReference type="ARBA" id="ARBA00022984"/>
    </source>
</evidence>
<dbReference type="GO" id="GO:0009252">
    <property type="term" value="P:peptidoglycan biosynthetic process"/>
    <property type="evidence" value="ECO:0007669"/>
    <property type="project" value="UniProtKB-UniRule"/>
</dbReference>
<keyword evidence="7" id="KW-0547">Nucleotide-binding</keyword>
<evidence type="ECO:0000256" key="1">
    <source>
        <dbReference type="ARBA" id="ARBA00004496"/>
    </source>
</evidence>
<comment type="subcellular location">
    <subcellularLocation>
        <location evidence="1">Cytoplasm</location>
    </subcellularLocation>
</comment>
<keyword evidence="12" id="KW-0961">Cell wall biogenesis/degradation</keyword>
<keyword evidence="6" id="KW-0132">Cell division</keyword>
<evidence type="ECO:0000256" key="8">
    <source>
        <dbReference type="ARBA" id="ARBA00022840"/>
    </source>
</evidence>
<dbReference type="InterPro" id="IPR036615">
    <property type="entry name" value="Mur_ligase_C_dom_sf"/>
</dbReference>
<evidence type="ECO:0000259" key="15">
    <source>
        <dbReference type="Pfam" id="PF01225"/>
    </source>
</evidence>
<evidence type="ECO:0000259" key="16">
    <source>
        <dbReference type="Pfam" id="PF02875"/>
    </source>
</evidence>
<evidence type="ECO:0000256" key="3">
    <source>
        <dbReference type="ARBA" id="ARBA00012211"/>
    </source>
</evidence>
<comment type="caution">
    <text evidence="18">The sequence shown here is derived from an EMBL/GenBank/DDBJ whole genome shotgun (WGS) entry which is preliminary data.</text>
</comment>
<dbReference type="Proteomes" id="UP000176723">
    <property type="component" value="Unassembled WGS sequence"/>
</dbReference>
<evidence type="ECO:0000256" key="9">
    <source>
        <dbReference type="ARBA" id="ARBA00022960"/>
    </source>
</evidence>
<dbReference type="GO" id="GO:0008360">
    <property type="term" value="P:regulation of cell shape"/>
    <property type="evidence" value="ECO:0007669"/>
    <property type="project" value="UniProtKB-KW"/>
</dbReference>
<dbReference type="GO" id="GO:0005737">
    <property type="term" value="C:cytoplasm"/>
    <property type="evidence" value="ECO:0007669"/>
    <property type="project" value="UniProtKB-SubCell"/>
</dbReference>
<dbReference type="GO" id="GO:0071555">
    <property type="term" value="P:cell wall organization"/>
    <property type="evidence" value="ECO:0007669"/>
    <property type="project" value="UniProtKB-KW"/>
</dbReference>
<dbReference type="InterPro" id="IPR050061">
    <property type="entry name" value="MurCDEF_pg_biosynth"/>
</dbReference>
<name>A0A1G1W2Y0_9BACT</name>